<dbReference type="EMBL" id="MSCW01000006">
    <property type="protein sequence ID" value="ONF43712.1"/>
    <property type="molecule type" value="Genomic_DNA"/>
</dbReference>
<feature type="transmembrane region" description="Helical" evidence="1">
    <location>
        <begin position="100"/>
        <end position="119"/>
    </location>
</feature>
<feature type="transmembrane region" description="Helical" evidence="1">
    <location>
        <begin position="139"/>
        <end position="163"/>
    </location>
</feature>
<keyword evidence="1" id="KW-0472">Membrane</keyword>
<protein>
    <submittedName>
        <fullName evidence="2">Uncharacterized protein</fullName>
    </submittedName>
</protein>
<proteinExistence type="predicted"/>
<dbReference type="STRING" id="135739.BTO32_08610"/>
<accession>A0A1V2DSX2</accession>
<keyword evidence="1" id="KW-0812">Transmembrane</keyword>
<keyword evidence="1" id="KW-1133">Transmembrane helix</keyword>
<organism evidence="2 3">
    <name type="scientific">Marinobacter lutaoensis</name>
    <dbReference type="NCBI Taxonomy" id="135739"/>
    <lineage>
        <taxon>Bacteria</taxon>
        <taxon>Pseudomonadati</taxon>
        <taxon>Pseudomonadota</taxon>
        <taxon>Gammaproteobacteria</taxon>
        <taxon>Pseudomonadales</taxon>
        <taxon>Marinobacteraceae</taxon>
        <taxon>Marinobacter</taxon>
    </lineage>
</organism>
<evidence type="ECO:0000313" key="3">
    <source>
        <dbReference type="Proteomes" id="UP000189339"/>
    </source>
</evidence>
<dbReference type="AlphaFoldDB" id="A0A1V2DSX2"/>
<name>A0A1V2DSX2_9GAMM</name>
<comment type="caution">
    <text evidence="2">The sequence shown here is derived from an EMBL/GenBank/DDBJ whole genome shotgun (WGS) entry which is preliminary data.</text>
</comment>
<dbReference type="RefSeq" id="WP_076724233.1">
    <property type="nucleotide sequence ID" value="NZ_MSCW01000006.1"/>
</dbReference>
<feature type="transmembrane region" description="Helical" evidence="1">
    <location>
        <begin position="67"/>
        <end position="88"/>
    </location>
</feature>
<reference evidence="2 3" key="1">
    <citation type="submission" date="2016-12" db="EMBL/GenBank/DDBJ databases">
        <title>Marinobacter lutaoensis whole genome sequencing.</title>
        <authorList>
            <person name="Verma A."/>
            <person name="Krishnamurthi S."/>
        </authorList>
    </citation>
    <scope>NUCLEOTIDE SEQUENCE [LARGE SCALE GENOMIC DNA]</scope>
    <source>
        <strain evidence="2 3">T5054</strain>
    </source>
</reference>
<gene>
    <name evidence="2" type="ORF">BTO32_08610</name>
</gene>
<dbReference type="Proteomes" id="UP000189339">
    <property type="component" value="Unassembled WGS sequence"/>
</dbReference>
<feature type="transmembrane region" description="Helical" evidence="1">
    <location>
        <begin position="6"/>
        <end position="25"/>
    </location>
</feature>
<feature type="transmembrane region" description="Helical" evidence="1">
    <location>
        <begin position="37"/>
        <end position="55"/>
    </location>
</feature>
<sequence length="164" mass="18190">MYLTLNDLILLTSIIQALSLATFLLLPSNIRLVSNQLLVATLIFFAAGLGEIFLYSSGLALEHPNLAYLGTLIGLLQAGTLFLYARALMCREFRLRKEHLVHTLLFWVVGAIFLVEYYLQPSDVKLRILNERDHPGVLTSPLLAGAGAVTGFLFINFLTVNALR</sequence>
<evidence type="ECO:0000313" key="2">
    <source>
        <dbReference type="EMBL" id="ONF43712.1"/>
    </source>
</evidence>
<keyword evidence="3" id="KW-1185">Reference proteome</keyword>
<evidence type="ECO:0000256" key="1">
    <source>
        <dbReference type="SAM" id="Phobius"/>
    </source>
</evidence>